<gene>
    <name evidence="1" type="ORF">DPMN_043294</name>
</gene>
<evidence type="ECO:0000313" key="1">
    <source>
        <dbReference type="EMBL" id="KAH3736721.1"/>
    </source>
</evidence>
<evidence type="ECO:0000313" key="2">
    <source>
        <dbReference type="Proteomes" id="UP000828390"/>
    </source>
</evidence>
<dbReference type="AlphaFoldDB" id="A0A9D4HZI1"/>
<dbReference type="Proteomes" id="UP000828390">
    <property type="component" value="Unassembled WGS sequence"/>
</dbReference>
<comment type="caution">
    <text evidence="1">The sequence shown here is derived from an EMBL/GenBank/DDBJ whole genome shotgun (WGS) entry which is preliminary data.</text>
</comment>
<reference evidence="1" key="1">
    <citation type="journal article" date="2019" name="bioRxiv">
        <title>The Genome of the Zebra Mussel, Dreissena polymorpha: A Resource for Invasive Species Research.</title>
        <authorList>
            <person name="McCartney M.A."/>
            <person name="Auch B."/>
            <person name="Kono T."/>
            <person name="Mallez S."/>
            <person name="Zhang Y."/>
            <person name="Obille A."/>
            <person name="Becker A."/>
            <person name="Abrahante J.E."/>
            <person name="Garbe J."/>
            <person name="Badalamenti J.P."/>
            <person name="Herman A."/>
            <person name="Mangelson H."/>
            <person name="Liachko I."/>
            <person name="Sullivan S."/>
            <person name="Sone E.D."/>
            <person name="Koren S."/>
            <person name="Silverstein K.A.T."/>
            <person name="Beckman K.B."/>
            <person name="Gohl D.M."/>
        </authorList>
    </citation>
    <scope>NUCLEOTIDE SEQUENCE</scope>
    <source>
        <strain evidence="1">Duluth1</strain>
        <tissue evidence="1">Whole animal</tissue>
    </source>
</reference>
<accession>A0A9D4HZI1</accession>
<dbReference type="EMBL" id="JAIWYP010000011">
    <property type="protein sequence ID" value="KAH3736721.1"/>
    <property type="molecule type" value="Genomic_DNA"/>
</dbReference>
<proteinExistence type="predicted"/>
<reference evidence="1" key="2">
    <citation type="submission" date="2020-11" db="EMBL/GenBank/DDBJ databases">
        <authorList>
            <person name="McCartney M.A."/>
            <person name="Auch B."/>
            <person name="Kono T."/>
            <person name="Mallez S."/>
            <person name="Becker A."/>
            <person name="Gohl D.M."/>
            <person name="Silverstein K.A.T."/>
            <person name="Koren S."/>
            <person name="Bechman K.B."/>
            <person name="Herman A."/>
            <person name="Abrahante J.E."/>
            <person name="Garbe J."/>
        </authorList>
    </citation>
    <scope>NUCLEOTIDE SEQUENCE</scope>
    <source>
        <strain evidence="1">Duluth1</strain>
        <tissue evidence="1">Whole animal</tissue>
    </source>
</reference>
<name>A0A9D4HZI1_DREPO</name>
<protein>
    <submittedName>
        <fullName evidence="1">Uncharacterized protein</fullName>
    </submittedName>
</protein>
<keyword evidence="2" id="KW-1185">Reference proteome</keyword>
<sequence>MQGRADHRRRPILMRSNRRLQNVPYNWRHLLQPDALPLEDPRPPSRMANVFH</sequence>
<organism evidence="1 2">
    <name type="scientific">Dreissena polymorpha</name>
    <name type="common">Zebra mussel</name>
    <name type="synonym">Mytilus polymorpha</name>
    <dbReference type="NCBI Taxonomy" id="45954"/>
    <lineage>
        <taxon>Eukaryota</taxon>
        <taxon>Metazoa</taxon>
        <taxon>Spiralia</taxon>
        <taxon>Lophotrochozoa</taxon>
        <taxon>Mollusca</taxon>
        <taxon>Bivalvia</taxon>
        <taxon>Autobranchia</taxon>
        <taxon>Heteroconchia</taxon>
        <taxon>Euheterodonta</taxon>
        <taxon>Imparidentia</taxon>
        <taxon>Neoheterodontei</taxon>
        <taxon>Myida</taxon>
        <taxon>Dreissenoidea</taxon>
        <taxon>Dreissenidae</taxon>
        <taxon>Dreissena</taxon>
    </lineage>
</organism>